<dbReference type="Proteomes" id="UP001595773">
    <property type="component" value="Unassembled WGS sequence"/>
</dbReference>
<organism evidence="2 3">
    <name type="scientific">Arthrobacter cryoconiti</name>
    <dbReference type="NCBI Taxonomy" id="748907"/>
    <lineage>
        <taxon>Bacteria</taxon>
        <taxon>Bacillati</taxon>
        <taxon>Actinomycetota</taxon>
        <taxon>Actinomycetes</taxon>
        <taxon>Micrococcales</taxon>
        <taxon>Micrococcaceae</taxon>
        <taxon>Arthrobacter</taxon>
    </lineage>
</organism>
<keyword evidence="1" id="KW-0472">Membrane</keyword>
<keyword evidence="1" id="KW-0812">Transmembrane</keyword>
<keyword evidence="1" id="KW-1133">Transmembrane helix</keyword>
<name>A0ABV8R366_9MICC</name>
<sequence>MRVLLGRVSKASAATLLVLSGLFLVLGAIEAARYAGLLHTVQEPDAAIAVVGMLMVFGLGMAAFFCALAALESLRRANHWFAVLLIAGWLLARFPAGLVLGSLPQGFRVLDGVFTMLMLLGIGVGVFALVVGPRLRS</sequence>
<proteinExistence type="predicted"/>
<accession>A0ABV8R366</accession>
<feature type="transmembrane region" description="Helical" evidence="1">
    <location>
        <begin position="80"/>
        <end position="100"/>
    </location>
</feature>
<reference evidence="3" key="1">
    <citation type="journal article" date="2019" name="Int. J. Syst. Evol. Microbiol.">
        <title>The Global Catalogue of Microorganisms (GCM) 10K type strain sequencing project: providing services to taxonomists for standard genome sequencing and annotation.</title>
        <authorList>
            <consortium name="The Broad Institute Genomics Platform"/>
            <consortium name="The Broad Institute Genome Sequencing Center for Infectious Disease"/>
            <person name="Wu L."/>
            <person name="Ma J."/>
        </authorList>
    </citation>
    <scope>NUCLEOTIDE SEQUENCE [LARGE SCALE GENOMIC DNA]</scope>
    <source>
        <strain evidence="3">CGMCC 1.10698</strain>
    </source>
</reference>
<comment type="caution">
    <text evidence="2">The sequence shown here is derived from an EMBL/GenBank/DDBJ whole genome shotgun (WGS) entry which is preliminary data.</text>
</comment>
<evidence type="ECO:0000256" key="1">
    <source>
        <dbReference type="SAM" id="Phobius"/>
    </source>
</evidence>
<feature type="transmembrane region" description="Helical" evidence="1">
    <location>
        <begin position="112"/>
        <end position="131"/>
    </location>
</feature>
<evidence type="ECO:0000313" key="2">
    <source>
        <dbReference type="EMBL" id="MFC4266651.1"/>
    </source>
</evidence>
<protein>
    <submittedName>
        <fullName evidence="2">Uncharacterized protein</fullName>
    </submittedName>
</protein>
<dbReference type="RefSeq" id="WP_230066105.1">
    <property type="nucleotide sequence ID" value="NZ_BAABLL010000010.1"/>
</dbReference>
<feature type="transmembrane region" description="Helical" evidence="1">
    <location>
        <begin position="47"/>
        <end position="68"/>
    </location>
</feature>
<evidence type="ECO:0000313" key="3">
    <source>
        <dbReference type="Proteomes" id="UP001595773"/>
    </source>
</evidence>
<keyword evidence="3" id="KW-1185">Reference proteome</keyword>
<dbReference type="EMBL" id="JBHSCQ010000022">
    <property type="protein sequence ID" value="MFC4266651.1"/>
    <property type="molecule type" value="Genomic_DNA"/>
</dbReference>
<gene>
    <name evidence="2" type="ORF">ACFOW9_13650</name>
</gene>